<dbReference type="EMBL" id="JANTQA010000057">
    <property type="protein sequence ID" value="KAJ3429101.1"/>
    <property type="molecule type" value="Genomic_DNA"/>
</dbReference>
<organism evidence="4 5">
    <name type="scientific">Anaeramoeba flamelloides</name>
    <dbReference type="NCBI Taxonomy" id="1746091"/>
    <lineage>
        <taxon>Eukaryota</taxon>
        <taxon>Metamonada</taxon>
        <taxon>Anaeramoebidae</taxon>
        <taxon>Anaeramoeba</taxon>
    </lineage>
</organism>
<dbReference type="Proteomes" id="UP001146793">
    <property type="component" value="Unassembled WGS sequence"/>
</dbReference>
<dbReference type="InterPro" id="IPR011333">
    <property type="entry name" value="SKP1/BTB/POZ_sf"/>
</dbReference>
<dbReference type="Pfam" id="PF00651">
    <property type="entry name" value="BTB"/>
    <property type="match status" value="1"/>
</dbReference>
<gene>
    <name evidence="4" type="ORF">M0812_24440</name>
</gene>
<evidence type="ECO:0000256" key="2">
    <source>
        <dbReference type="PROSITE-ProRule" id="PRU00235"/>
    </source>
</evidence>
<evidence type="ECO:0000259" key="3">
    <source>
        <dbReference type="PROSITE" id="PS50097"/>
    </source>
</evidence>
<evidence type="ECO:0000256" key="1">
    <source>
        <dbReference type="ARBA" id="ARBA00022737"/>
    </source>
</evidence>
<comment type="caution">
    <text evidence="4">The sequence shown here is derived from an EMBL/GenBank/DDBJ whole genome shotgun (WGS) entry which is preliminary data.</text>
</comment>
<dbReference type="InterPro" id="IPR009091">
    <property type="entry name" value="RCC1/BLIP-II"/>
</dbReference>
<dbReference type="Pfam" id="PF13540">
    <property type="entry name" value="RCC1_2"/>
    <property type="match status" value="1"/>
</dbReference>
<protein>
    <submittedName>
        <fullName evidence="4">Btk-binding protein-related</fullName>
    </submittedName>
</protein>
<accession>A0AAV7YKH0</accession>
<dbReference type="CDD" id="cd18186">
    <property type="entry name" value="BTB_POZ_ZBTB_KLHL-like"/>
    <property type="match status" value="1"/>
</dbReference>
<sequence length="551" mass="63407">MSEKKEKQPLYCIQGTSVSNFTNHNTYNLKFGSGGDSCHAYVDETTTLFRKKFGTKIKEIRFSTITNVVQVAAGYCHCIFLTAEGNVYGFGSGTYGNLGKKTSGRSSNFHQFQYFPKNNLKIRKITAGVFQSYFITTENKFYGCGSNEDHRLGSMSQKDSFRQPTLMQEKNISDVWSGNYAYTCYFREEESGKVIGVGKTVPKNPFTLTEDKSVKGKEIVHIEGGNSAFLFLVRTQEGEPQVYICKDKKDIVLWKELSGYKVNYFSMCCHNSVLTTEDNKVLVSDSTGRNFEDITDKLPEIEDSQRWQISAHAWDSLIFPVEEFGLKSIYQDFKNIYENQILVDCKLPNTKLKVHKFWLEWRFKNSFANIEQAFADLNSEACEELVKWCYGMNNKKLSADSLNFLISFKLNQKTTLSNELLQLYLDEENKLFSLLVRVHGDVDEQEEVEEEEFEEIPVHKFILLARSGLYRDLFQNVQENSNSVKDFSGKAIESLEILVKYLYTSQVELTADDDPQIIVEDLEDAIEYFQLNEKCNLKILLNKISKKYNLN</sequence>
<dbReference type="InterPro" id="IPR000408">
    <property type="entry name" value="Reg_chr_condens"/>
</dbReference>
<proteinExistence type="predicted"/>
<dbReference type="InterPro" id="IPR000210">
    <property type="entry name" value="BTB/POZ_dom"/>
</dbReference>
<name>A0AAV7YKH0_9EUKA</name>
<dbReference type="SUPFAM" id="SSF54695">
    <property type="entry name" value="POZ domain"/>
    <property type="match status" value="1"/>
</dbReference>
<dbReference type="SUPFAM" id="SSF50985">
    <property type="entry name" value="RCC1/BLIP-II"/>
    <property type="match status" value="1"/>
</dbReference>
<feature type="domain" description="BTB" evidence="3">
    <location>
        <begin position="442"/>
        <end position="511"/>
    </location>
</feature>
<reference evidence="4" key="1">
    <citation type="submission" date="2022-08" db="EMBL/GenBank/DDBJ databases">
        <title>Novel sulphate-reducing endosymbionts in the free-living metamonad Anaeramoeba.</title>
        <authorList>
            <person name="Jerlstrom-Hultqvist J."/>
            <person name="Cepicka I."/>
            <person name="Gallot-Lavallee L."/>
            <person name="Salas-Leiva D."/>
            <person name="Curtis B.A."/>
            <person name="Zahonova K."/>
            <person name="Pipaliya S."/>
            <person name="Dacks J."/>
            <person name="Roger A.J."/>
        </authorList>
    </citation>
    <scope>NUCLEOTIDE SEQUENCE</scope>
    <source>
        <strain evidence="4">Busselton2</strain>
    </source>
</reference>
<dbReference type="Gene3D" id="2.130.10.30">
    <property type="entry name" value="Regulator of chromosome condensation 1/beta-lactamase-inhibitor protein II"/>
    <property type="match status" value="1"/>
</dbReference>
<evidence type="ECO:0000313" key="5">
    <source>
        <dbReference type="Proteomes" id="UP001146793"/>
    </source>
</evidence>
<dbReference type="InterPro" id="IPR051625">
    <property type="entry name" value="Signaling_Regulatory_Domain"/>
</dbReference>
<keyword evidence="1" id="KW-0677">Repeat</keyword>
<dbReference type="PANTHER" id="PTHR22872:SF2">
    <property type="entry name" value="INHIBITOR OF BRUTON TYROSINE KINASE"/>
    <property type="match status" value="1"/>
</dbReference>
<dbReference type="PROSITE" id="PS50097">
    <property type="entry name" value="BTB"/>
    <property type="match status" value="1"/>
</dbReference>
<dbReference type="PROSITE" id="PS50012">
    <property type="entry name" value="RCC1_3"/>
    <property type="match status" value="1"/>
</dbReference>
<feature type="repeat" description="RCC1" evidence="2">
    <location>
        <begin position="85"/>
        <end position="138"/>
    </location>
</feature>
<evidence type="ECO:0000313" key="4">
    <source>
        <dbReference type="EMBL" id="KAJ3429101.1"/>
    </source>
</evidence>
<dbReference type="Gene3D" id="3.30.710.10">
    <property type="entry name" value="Potassium Channel Kv1.1, Chain A"/>
    <property type="match status" value="1"/>
</dbReference>
<dbReference type="AlphaFoldDB" id="A0AAV7YKH0"/>
<dbReference type="PANTHER" id="PTHR22872">
    <property type="entry name" value="BTK-BINDING PROTEIN-RELATED"/>
    <property type="match status" value="1"/>
</dbReference>